<protein>
    <recommendedName>
        <fullName evidence="5">Chromosome segregation ATPase</fullName>
    </recommendedName>
</protein>
<keyword evidence="4" id="KW-1185">Reference proteome</keyword>
<dbReference type="AlphaFoldDB" id="A0A9X1NSZ2"/>
<sequence length="398" mass="43224">MIQFALLFALGFLTAILLGALVAPVIHRRIVRFAEDRLKATTPLSQQEVRAQKDAARAIYAAENVRTSQTLKRERDKAISLMLARETAEQSMRTVRAENDELRAQLDEMNGEAGDLRSGIRLLEQHIERLKDALGTLETDYASKTEQAALLARQLDRVSAELDEVRAVSVAEASQVDELHARAGGLRDERETLRDERRRESEKAKALELKLAQQEIRAKQLESRLTAANGLLADRETHLERSSAEIDRLTTRVREMTAELATALQALRAAGIEPRLTARDDSLPTAGPEDAIALPAPQETMLLSPPGLPTPESLRADAGAFIDRLVASDPADDAALREDLLQIAAAMTALTARNEGEASPIPALLAREADGGATTPASQTSASQTLAARTRSLLASTS</sequence>
<comment type="caution">
    <text evidence="3">The sequence shown here is derived from an EMBL/GenBank/DDBJ whole genome shotgun (WGS) entry which is preliminary data.</text>
</comment>
<keyword evidence="1" id="KW-0175">Coiled coil</keyword>
<evidence type="ECO:0000313" key="4">
    <source>
        <dbReference type="Proteomes" id="UP001139089"/>
    </source>
</evidence>
<organism evidence="3 4">
    <name type="scientific">Rhizobium quercicola</name>
    <dbReference type="NCBI Taxonomy" id="2901226"/>
    <lineage>
        <taxon>Bacteria</taxon>
        <taxon>Pseudomonadati</taxon>
        <taxon>Pseudomonadota</taxon>
        <taxon>Alphaproteobacteria</taxon>
        <taxon>Hyphomicrobiales</taxon>
        <taxon>Rhizobiaceae</taxon>
        <taxon>Rhizobium/Agrobacterium group</taxon>
        <taxon>Rhizobium</taxon>
    </lineage>
</organism>
<dbReference type="Proteomes" id="UP001139089">
    <property type="component" value="Unassembled WGS sequence"/>
</dbReference>
<feature type="region of interest" description="Disordered" evidence="2">
    <location>
        <begin position="354"/>
        <end position="398"/>
    </location>
</feature>
<proteinExistence type="predicted"/>
<evidence type="ECO:0000256" key="2">
    <source>
        <dbReference type="SAM" id="MobiDB-lite"/>
    </source>
</evidence>
<dbReference type="RefSeq" id="WP_231815761.1">
    <property type="nucleotide sequence ID" value="NZ_JAJOZR010000010.1"/>
</dbReference>
<dbReference type="EMBL" id="JAJOZR010000010">
    <property type="protein sequence ID" value="MCD7110582.1"/>
    <property type="molecule type" value="Genomic_DNA"/>
</dbReference>
<feature type="coiled-coil region" evidence="1">
    <location>
        <begin position="85"/>
        <end position="266"/>
    </location>
</feature>
<feature type="compositionally biased region" description="Low complexity" evidence="2">
    <location>
        <begin position="373"/>
        <end position="392"/>
    </location>
</feature>
<accession>A0A9X1NSZ2</accession>
<name>A0A9X1NSZ2_9HYPH</name>
<evidence type="ECO:0000313" key="3">
    <source>
        <dbReference type="EMBL" id="MCD7110582.1"/>
    </source>
</evidence>
<evidence type="ECO:0008006" key="5">
    <source>
        <dbReference type="Google" id="ProtNLM"/>
    </source>
</evidence>
<gene>
    <name evidence="3" type="ORF">LRX75_16230</name>
</gene>
<reference evidence="3" key="1">
    <citation type="submission" date="2021-12" db="EMBL/GenBank/DDBJ databases">
        <authorList>
            <person name="Li Y."/>
        </authorList>
    </citation>
    <scope>NUCLEOTIDE SEQUENCE</scope>
    <source>
        <strain evidence="3">DKSPLA3</strain>
    </source>
</reference>
<dbReference type="Gene3D" id="1.10.287.1490">
    <property type="match status" value="1"/>
</dbReference>
<evidence type="ECO:0000256" key="1">
    <source>
        <dbReference type="SAM" id="Coils"/>
    </source>
</evidence>